<reference evidence="1 2" key="1">
    <citation type="submission" date="2019-02" db="EMBL/GenBank/DDBJ databases">
        <title>Deep-cultivation of Planctomycetes and their phenomic and genomic characterization uncovers novel biology.</title>
        <authorList>
            <person name="Wiegand S."/>
            <person name="Jogler M."/>
            <person name="Boedeker C."/>
            <person name="Pinto D."/>
            <person name="Vollmers J."/>
            <person name="Rivas-Marin E."/>
            <person name="Kohn T."/>
            <person name="Peeters S.H."/>
            <person name="Heuer A."/>
            <person name="Rast P."/>
            <person name="Oberbeckmann S."/>
            <person name="Bunk B."/>
            <person name="Jeske O."/>
            <person name="Meyerdierks A."/>
            <person name="Storesund J.E."/>
            <person name="Kallscheuer N."/>
            <person name="Luecker S."/>
            <person name="Lage O.M."/>
            <person name="Pohl T."/>
            <person name="Merkel B.J."/>
            <person name="Hornburger P."/>
            <person name="Mueller R.-W."/>
            <person name="Bruemmer F."/>
            <person name="Labrenz M."/>
            <person name="Spormann A.M."/>
            <person name="Op Den Camp H."/>
            <person name="Overmann J."/>
            <person name="Amann R."/>
            <person name="Jetten M.S.M."/>
            <person name="Mascher T."/>
            <person name="Medema M.H."/>
            <person name="Devos D.P."/>
            <person name="Kaster A.-K."/>
            <person name="Ovreas L."/>
            <person name="Rohde M."/>
            <person name="Galperin M.Y."/>
            <person name="Jogler C."/>
        </authorList>
    </citation>
    <scope>NUCLEOTIDE SEQUENCE [LARGE SCALE GENOMIC DNA]</scope>
    <source>
        <strain evidence="1 2">Pla22</strain>
    </source>
</reference>
<organism evidence="1 2">
    <name type="scientific">Rubripirellula amarantea</name>
    <dbReference type="NCBI Taxonomy" id="2527999"/>
    <lineage>
        <taxon>Bacteria</taxon>
        <taxon>Pseudomonadati</taxon>
        <taxon>Planctomycetota</taxon>
        <taxon>Planctomycetia</taxon>
        <taxon>Pirellulales</taxon>
        <taxon>Pirellulaceae</taxon>
        <taxon>Rubripirellula</taxon>
    </lineage>
</organism>
<keyword evidence="2" id="KW-1185">Reference proteome</keyword>
<gene>
    <name evidence="1" type="ORF">Pla22_23670</name>
</gene>
<evidence type="ECO:0000313" key="2">
    <source>
        <dbReference type="Proteomes" id="UP000316598"/>
    </source>
</evidence>
<accession>A0A5C5WVL6</accession>
<comment type="caution">
    <text evidence="1">The sequence shown here is derived from an EMBL/GenBank/DDBJ whole genome shotgun (WGS) entry which is preliminary data.</text>
</comment>
<name>A0A5C5WVL6_9BACT</name>
<dbReference type="AlphaFoldDB" id="A0A5C5WVL6"/>
<dbReference type="Proteomes" id="UP000316598">
    <property type="component" value="Unassembled WGS sequence"/>
</dbReference>
<proteinExistence type="predicted"/>
<sequence>MRQDFIDQVAHHCHDVPPEDRTFADLLLGMRCIESSKKAAIESQEKSESFPANDRSGHRDYYMLAAMREDRIASKLLGDLLTWPGVDRIKIEFESNGDRFSSESLIRYRAVFCKTAKITTMDFDKKKILDLASLLDEEADNPTESETERQLDVVKSERMRRQLAKETSALALQKIVDLISVSQSGLVGVMRHGEEAITHSNMETRTHVGTSPLSSTTALQPQASEAKNATFEKMTADAEGCGLSVVQKLEKIVPELKADAPFWNQAKSVKGTSEGTLANKRSEARKPDGFGDEIADGTFGYHVPVNSKERGFVVWRLNKGKAYYQCDATGKHLIYPLDSLPDSLSPSLPH</sequence>
<dbReference type="EMBL" id="SJPI01000001">
    <property type="protein sequence ID" value="TWT54716.1"/>
    <property type="molecule type" value="Genomic_DNA"/>
</dbReference>
<protein>
    <submittedName>
        <fullName evidence="1">Uncharacterized protein</fullName>
    </submittedName>
</protein>
<evidence type="ECO:0000313" key="1">
    <source>
        <dbReference type="EMBL" id="TWT54716.1"/>
    </source>
</evidence>